<dbReference type="GO" id="GO:0005524">
    <property type="term" value="F:ATP binding"/>
    <property type="evidence" value="ECO:0007669"/>
    <property type="project" value="InterPro"/>
</dbReference>
<name>A0A5N6Z321_9EURO</name>
<protein>
    <recommendedName>
        <fullName evidence="6">EKC/KEOPS complex subunit BUD32</fullName>
        <ecNumber evidence="4">2.7.11.1</ecNumber>
    </recommendedName>
    <alternativeName>
        <fullName evidence="8 9">Atypical Serine/threonine protein kinase BUD32</fullName>
    </alternativeName>
    <alternativeName>
        <fullName evidence="5">EKC/KEOPS complex subunit bud32</fullName>
    </alternativeName>
</protein>
<comment type="function">
    <text evidence="1">Component of the EKC/KEOPS complex that is required for the formation of a threonylcarbamoyl group on adenosine at position 37 (t(6)A37) in tRNAs that read codons beginning with adenine. The complex is probably involved in the transfer of the threonylcarbamoyl moiety of threonylcarbamoyl-AMP (TC-AMP) to the N6 group of A37. BUD32 has ATPase activity in the context of the EKC/KEOPS complex and likely plays a supporting role to the catalytic subunit KAE1. The EKC/KEOPS complex also promotes both telomere uncapping and telomere elongation. The complex is required for efficient recruitment of transcriptional coactivators.</text>
</comment>
<proteinExistence type="predicted"/>
<dbReference type="PANTHER" id="PTHR44167">
    <property type="entry name" value="OVARIAN-SPECIFIC SERINE/THREONINE-PROTEIN KINASE LOK-RELATED"/>
    <property type="match status" value="1"/>
</dbReference>
<dbReference type="PANTHER" id="PTHR44167:SF8">
    <property type="entry name" value="SERINE_THREONINE-PROTEIN KINASE RCK1"/>
    <property type="match status" value="1"/>
</dbReference>
<evidence type="ECO:0000256" key="4">
    <source>
        <dbReference type="ARBA" id="ARBA00012513"/>
    </source>
</evidence>
<evidence type="ECO:0000259" key="12">
    <source>
        <dbReference type="PROSITE" id="PS50011"/>
    </source>
</evidence>
<accession>A0A5N6Z321</accession>
<feature type="domain" description="Protein kinase" evidence="12">
    <location>
        <begin position="84"/>
        <end position="351"/>
    </location>
</feature>
<keyword evidence="7" id="KW-0779">Telomere</keyword>
<comment type="catalytic activity">
    <reaction evidence="10">
        <text>L-threonyl-[protein] + ATP = O-phospho-L-threonyl-[protein] + ADP + H(+)</text>
        <dbReference type="Rhea" id="RHEA:46608"/>
        <dbReference type="Rhea" id="RHEA-COMP:11060"/>
        <dbReference type="Rhea" id="RHEA-COMP:11605"/>
        <dbReference type="ChEBI" id="CHEBI:15378"/>
        <dbReference type="ChEBI" id="CHEBI:30013"/>
        <dbReference type="ChEBI" id="CHEBI:30616"/>
        <dbReference type="ChEBI" id="CHEBI:61977"/>
        <dbReference type="ChEBI" id="CHEBI:456216"/>
        <dbReference type="EC" id="2.7.11.1"/>
    </reaction>
</comment>
<sequence>MLTSIWNHSFAFFSILRCHIFFKLLSIFKILLPNRERPDDVECCRRPVNGKQPSCTADDAHATSNTERPVAIHVEKDDPVPFEPLLGEILGEGSTSRIARLAPGVIIKCPRFSWWHSKTAADKWFVRDMKRSFEVEERLLQILGPHPRIIEFRGVSDDPFGLLFAEASDGNLQNYIDQHQASIDMSLRFKWRTQAAEAIQFIHQRGVIHSDLRPENFLLHTVVGNELDLLLCDFGGSTNGEIDGRHLPDSGFFNPCDPPESTKSTDIFSLGSVYYTIMTGHWPYRSPGPFKSLEEIEKYQELVDDLFASKRYPPVDGLAAGPVIQRCWTGEYSDLRELIEDQCLQFETLVR</sequence>
<dbReference type="GO" id="GO:0000781">
    <property type="term" value="C:chromosome, telomeric region"/>
    <property type="evidence" value="ECO:0007669"/>
    <property type="project" value="UniProtKB-SubCell"/>
</dbReference>
<dbReference type="InterPro" id="IPR000719">
    <property type="entry name" value="Prot_kinase_dom"/>
</dbReference>
<keyword evidence="14" id="KW-1185">Reference proteome</keyword>
<gene>
    <name evidence="13" type="ORF">BDV28DRAFT_137781</name>
</gene>
<dbReference type="GO" id="GO:0005634">
    <property type="term" value="C:nucleus"/>
    <property type="evidence" value="ECO:0007669"/>
    <property type="project" value="TreeGrafter"/>
</dbReference>
<comment type="subcellular location">
    <subcellularLocation>
        <location evidence="2">Chromosome</location>
        <location evidence="2">Telomere</location>
    </subcellularLocation>
</comment>
<comment type="subunit">
    <text evidence="3">Component of the EKC/KEOPS complex composed of at least BUD32, CGI121, GON7, KAE1 and PCC1; the whole complex dimerizes.</text>
</comment>
<evidence type="ECO:0000256" key="5">
    <source>
        <dbReference type="ARBA" id="ARBA00013948"/>
    </source>
</evidence>
<reference evidence="14" key="1">
    <citation type="submission" date="2019-04" db="EMBL/GenBank/DDBJ databases">
        <title>Friends and foes A comparative genomics studyof 23 Aspergillus species from section Flavi.</title>
        <authorList>
            <consortium name="DOE Joint Genome Institute"/>
            <person name="Kjaerbolling I."/>
            <person name="Vesth T."/>
            <person name="Frisvad J.C."/>
            <person name="Nybo J.L."/>
            <person name="Theobald S."/>
            <person name="Kildgaard S."/>
            <person name="Isbrandt T."/>
            <person name="Kuo A."/>
            <person name="Sato A."/>
            <person name="Lyhne E.K."/>
            <person name="Kogle M.E."/>
            <person name="Wiebenga A."/>
            <person name="Kun R.S."/>
            <person name="Lubbers R.J."/>
            <person name="Makela M.R."/>
            <person name="Barry K."/>
            <person name="Chovatia M."/>
            <person name="Clum A."/>
            <person name="Daum C."/>
            <person name="Haridas S."/>
            <person name="He G."/>
            <person name="LaButti K."/>
            <person name="Lipzen A."/>
            <person name="Mondo S."/>
            <person name="Riley R."/>
            <person name="Salamov A."/>
            <person name="Simmons B.A."/>
            <person name="Magnuson J.K."/>
            <person name="Henrissat B."/>
            <person name="Mortensen U.H."/>
            <person name="Larsen T.O."/>
            <person name="Devries R.P."/>
            <person name="Grigoriev I.V."/>
            <person name="Machida M."/>
            <person name="Baker S.E."/>
            <person name="Andersen M.R."/>
        </authorList>
    </citation>
    <scope>NUCLEOTIDE SEQUENCE [LARGE SCALE GENOMIC DNA]</scope>
    <source>
        <strain evidence="14">CBS 553.77</strain>
    </source>
</reference>
<dbReference type="PROSITE" id="PS50011">
    <property type="entry name" value="PROTEIN_KINASE_DOM"/>
    <property type="match status" value="1"/>
</dbReference>
<evidence type="ECO:0000256" key="8">
    <source>
        <dbReference type="ARBA" id="ARBA00030980"/>
    </source>
</evidence>
<dbReference type="InterPro" id="IPR008266">
    <property type="entry name" value="Tyr_kinase_AS"/>
</dbReference>
<keyword evidence="7" id="KW-0158">Chromosome</keyword>
<dbReference type="Gene3D" id="1.10.510.10">
    <property type="entry name" value="Transferase(Phosphotransferase) domain 1"/>
    <property type="match status" value="1"/>
</dbReference>
<dbReference type="GO" id="GO:0004674">
    <property type="term" value="F:protein serine/threonine kinase activity"/>
    <property type="evidence" value="ECO:0007669"/>
    <property type="project" value="UniProtKB-EC"/>
</dbReference>
<dbReference type="OrthoDB" id="1668230at2759"/>
<dbReference type="InterPro" id="IPR011009">
    <property type="entry name" value="Kinase-like_dom_sf"/>
</dbReference>
<evidence type="ECO:0000313" key="14">
    <source>
        <dbReference type="Proteomes" id="UP000327118"/>
    </source>
</evidence>
<dbReference type="EMBL" id="ML739186">
    <property type="protein sequence ID" value="KAE8351109.1"/>
    <property type="molecule type" value="Genomic_DNA"/>
</dbReference>
<organism evidence="13 14">
    <name type="scientific">Aspergillus coremiiformis</name>
    <dbReference type="NCBI Taxonomy" id="138285"/>
    <lineage>
        <taxon>Eukaryota</taxon>
        <taxon>Fungi</taxon>
        <taxon>Dikarya</taxon>
        <taxon>Ascomycota</taxon>
        <taxon>Pezizomycotina</taxon>
        <taxon>Eurotiomycetes</taxon>
        <taxon>Eurotiomycetidae</taxon>
        <taxon>Eurotiales</taxon>
        <taxon>Aspergillaceae</taxon>
        <taxon>Aspergillus</taxon>
        <taxon>Aspergillus subgen. Circumdati</taxon>
    </lineage>
</organism>
<dbReference type="CDD" id="cd00180">
    <property type="entry name" value="PKc"/>
    <property type="match status" value="1"/>
</dbReference>
<evidence type="ECO:0000313" key="13">
    <source>
        <dbReference type="EMBL" id="KAE8351109.1"/>
    </source>
</evidence>
<dbReference type="Pfam" id="PF00069">
    <property type="entry name" value="Pkinase"/>
    <property type="match status" value="1"/>
</dbReference>
<evidence type="ECO:0000256" key="11">
    <source>
        <dbReference type="ARBA" id="ARBA00048679"/>
    </source>
</evidence>
<dbReference type="PROSITE" id="PS00109">
    <property type="entry name" value="PROTEIN_KINASE_TYR"/>
    <property type="match status" value="1"/>
</dbReference>
<evidence type="ECO:0000256" key="3">
    <source>
        <dbReference type="ARBA" id="ARBA00011534"/>
    </source>
</evidence>
<evidence type="ECO:0000256" key="6">
    <source>
        <dbReference type="ARBA" id="ARBA00019973"/>
    </source>
</evidence>
<evidence type="ECO:0000256" key="7">
    <source>
        <dbReference type="ARBA" id="ARBA00022895"/>
    </source>
</evidence>
<evidence type="ECO:0000256" key="1">
    <source>
        <dbReference type="ARBA" id="ARBA00003747"/>
    </source>
</evidence>
<keyword evidence="13" id="KW-0808">Transferase</keyword>
<dbReference type="Proteomes" id="UP000327118">
    <property type="component" value="Unassembled WGS sequence"/>
</dbReference>
<dbReference type="GO" id="GO:0044773">
    <property type="term" value="P:mitotic DNA damage checkpoint signaling"/>
    <property type="evidence" value="ECO:0007669"/>
    <property type="project" value="TreeGrafter"/>
</dbReference>
<dbReference type="EC" id="2.7.11.1" evidence="4"/>
<dbReference type="SUPFAM" id="SSF56112">
    <property type="entry name" value="Protein kinase-like (PK-like)"/>
    <property type="match status" value="1"/>
</dbReference>
<dbReference type="AlphaFoldDB" id="A0A5N6Z321"/>
<evidence type="ECO:0000256" key="2">
    <source>
        <dbReference type="ARBA" id="ARBA00004574"/>
    </source>
</evidence>
<evidence type="ECO:0000256" key="9">
    <source>
        <dbReference type="ARBA" id="ARBA00033194"/>
    </source>
</evidence>
<keyword evidence="13" id="KW-0418">Kinase</keyword>
<evidence type="ECO:0000256" key="10">
    <source>
        <dbReference type="ARBA" id="ARBA00047899"/>
    </source>
</evidence>
<comment type="catalytic activity">
    <reaction evidence="11">
        <text>L-seryl-[protein] + ATP = O-phospho-L-seryl-[protein] + ADP + H(+)</text>
        <dbReference type="Rhea" id="RHEA:17989"/>
        <dbReference type="Rhea" id="RHEA-COMP:9863"/>
        <dbReference type="Rhea" id="RHEA-COMP:11604"/>
        <dbReference type="ChEBI" id="CHEBI:15378"/>
        <dbReference type="ChEBI" id="CHEBI:29999"/>
        <dbReference type="ChEBI" id="CHEBI:30616"/>
        <dbReference type="ChEBI" id="CHEBI:83421"/>
        <dbReference type="ChEBI" id="CHEBI:456216"/>
        <dbReference type="EC" id="2.7.11.1"/>
    </reaction>
</comment>